<keyword evidence="4" id="KW-1185">Reference proteome</keyword>
<dbReference type="eggNOG" id="ENOG502SSV2">
    <property type="taxonomic scope" value="Eukaryota"/>
</dbReference>
<dbReference type="OrthoDB" id="4757095at2759"/>
<evidence type="ECO:0000256" key="1">
    <source>
        <dbReference type="SAM" id="MobiDB-lite"/>
    </source>
</evidence>
<dbReference type="PANTHER" id="PTHR38790">
    <property type="entry name" value="2EXR DOMAIN-CONTAINING PROTEIN-RELATED"/>
    <property type="match status" value="1"/>
</dbReference>
<evidence type="ECO:0000313" key="3">
    <source>
        <dbReference type="EMBL" id="EPE33633.1"/>
    </source>
</evidence>
<dbReference type="KEGG" id="glz:GLAREA_06646"/>
<organism evidence="3 4">
    <name type="scientific">Glarea lozoyensis (strain ATCC 20868 / MF5171)</name>
    <dbReference type="NCBI Taxonomy" id="1116229"/>
    <lineage>
        <taxon>Eukaryota</taxon>
        <taxon>Fungi</taxon>
        <taxon>Dikarya</taxon>
        <taxon>Ascomycota</taxon>
        <taxon>Pezizomycotina</taxon>
        <taxon>Leotiomycetes</taxon>
        <taxon>Helotiales</taxon>
        <taxon>Helotiaceae</taxon>
        <taxon>Glarea</taxon>
    </lineage>
</organism>
<dbReference type="RefSeq" id="XP_008078785.1">
    <property type="nucleotide sequence ID" value="XM_008080594.1"/>
</dbReference>
<protein>
    <recommendedName>
        <fullName evidence="2">DUF7730 domain-containing protein</fullName>
    </recommendedName>
</protein>
<evidence type="ECO:0000259" key="2">
    <source>
        <dbReference type="Pfam" id="PF24864"/>
    </source>
</evidence>
<reference evidence="3 4" key="1">
    <citation type="journal article" date="2013" name="BMC Genomics">
        <title>Genomics-driven discovery of the pneumocandin biosynthetic gene cluster in the fungus Glarea lozoyensis.</title>
        <authorList>
            <person name="Chen L."/>
            <person name="Yue Q."/>
            <person name="Zhang X."/>
            <person name="Xiang M."/>
            <person name="Wang C."/>
            <person name="Li S."/>
            <person name="Che Y."/>
            <person name="Ortiz-Lopez F.J."/>
            <person name="Bills G.F."/>
            <person name="Liu X."/>
            <person name="An Z."/>
        </authorList>
    </citation>
    <scope>NUCLEOTIDE SEQUENCE [LARGE SCALE GENOMIC DNA]</scope>
    <source>
        <strain evidence="4">ATCC 20868 / MF5171</strain>
    </source>
</reference>
<accession>S3E5F7</accession>
<proteinExistence type="predicted"/>
<dbReference type="PANTHER" id="PTHR38790:SF9">
    <property type="entry name" value="F-BOX DOMAIN-CONTAINING PROTEIN"/>
    <property type="match status" value="1"/>
</dbReference>
<dbReference type="GeneID" id="19465699"/>
<feature type="domain" description="DUF7730" evidence="2">
    <location>
        <begin position="76"/>
        <end position="289"/>
    </location>
</feature>
<dbReference type="Pfam" id="PF24864">
    <property type="entry name" value="DUF7730"/>
    <property type="match status" value="1"/>
</dbReference>
<dbReference type="Proteomes" id="UP000016922">
    <property type="component" value="Unassembled WGS sequence"/>
</dbReference>
<sequence>MQKLFSWPSYIQWFIDVYRRRTGQLTDREMEAIHMQHQGARTRRDPLDVRVDLSANRNPLTRPSSPNTEHHTKTNFQQQSSLMKLPTEIRLQIWAVVLGGRRFHLETPWPRPLGQLCYFGHLSHNEHSLQCRPRMSIKKRNMEKNLFLPILMSCRQIYAEAIPYLYSANEFALVHSNVMEYLPRLLLPQRIDTIRSLAFHWLHPMDPLQTLQQESQQTDTRFVGLPSTWNAIWGNISAMKGLRTLHVMLDVFAKHWMSLNEDVAARLMQPIRKVVNPADFILSLPFPSMVGSVPSAIRFRWAAPDDWQGRDPWETLPCTIRRVSSFRDF</sequence>
<dbReference type="EMBL" id="KE145357">
    <property type="protein sequence ID" value="EPE33633.1"/>
    <property type="molecule type" value="Genomic_DNA"/>
</dbReference>
<dbReference type="OMA" id="NISAMKG"/>
<dbReference type="HOGENOM" id="CLU_821589_0_0_1"/>
<dbReference type="AlphaFoldDB" id="S3E5F7"/>
<feature type="region of interest" description="Disordered" evidence="1">
    <location>
        <begin position="54"/>
        <end position="79"/>
    </location>
</feature>
<feature type="compositionally biased region" description="Polar residues" evidence="1">
    <location>
        <begin position="55"/>
        <end position="67"/>
    </location>
</feature>
<evidence type="ECO:0000313" key="4">
    <source>
        <dbReference type="Proteomes" id="UP000016922"/>
    </source>
</evidence>
<dbReference type="InterPro" id="IPR056632">
    <property type="entry name" value="DUF7730"/>
</dbReference>
<name>S3E5F7_GLAL2</name>
<gene>
    <name evidence="3" type="ORF">GLAREA_06646</name>
</gene>